<sequence length="120" mass="14071">MSTSLAYKHYLRALSRWPKDPLRPDCQFQDAMRHRIEQRLSPQKAAASPDAARAELEQVNALYSLLENRYSKKYALKGSLLTPASNPTHYTDLVRELDEAPKRNWWQQVTNKWKGLIRFK</sequence>
<dbReference type="InParanoid" id="A0A2T3ARU7"/>
<name>A0A2T3ARU7_AMORE</name>
<dbReference type="GO" id="GO:0043022">
    <property type="term" value="F:ribosome binding"/>
    <property type="evidence" value="ECO:0007669"/>
    <property type="project" value="InterPro"/>
</dbReference>
<evidence type="ECO:0000313" key="2">
    <source>
        <dbReference type="Proteomes" id="UP000241818"/>
    </source>
</evidence>
<protein>
    <recommendedName>
        <fullName evidence="3">Ubiquinol-cytochrome-c reductase complex assembly factor 2</fullName>
    </recommendedName>
</protein>
<accession>A0A2T3ARU7</accession>
<evidence type="ECO:0000313" key="1">
    <source>
        <dbReference type="EMBL" id="PSS09087.1"/>
    </source>
</evidence>
<dbReference type="STRING" id="857342.A0A2T3ARU7"/>
<dbReference type="EMBL" id="KZ679017">
    <property type="protein sequence ID" value="PSS09087.1"/>
    <property type="molecule type" value="Genomic_DNA"/>
</dbReference>
<dbReference type="InterPro" id="IPR037653">
    <property type="entry name" value="Cbp6"/>
</dbReference>
<dbReference type="OrthoDB" id="2107880at2759"/>
<dbReference type="GO" id="GO:0034551">
    <property type="term" value="P:mitochondrial respiratory chain complex III assembly"/>
    <property type="evidence" value="ECO:0007669"/>
    <property type="project" value="TreeGrafter"/>
</dbReference>
<dbReference type="Proteomes" id="UP000241818">
    <property type="component" value="Unassembled WGS sequence"/>
</dbReference>
<gene>
    <name evidence="1" type="ORF">M430DRAFT_182766</name>
</gene>
<proteinExistence type="predicted"/>
<evidence type="ECO:0008006" key="3">
    <source>
        <dbReference type="Google" id="ProtNLM"/>
    </source>
</evidence>
<keyword evidence="2" id="KW-1185">Reference proteome</keyword>
<dbReference type="AlphaFoldDB" id="A0A2T3ARU7"/>
<dbReference type="Pfam" id="PF20180">
    <property type="entry name" value="UQCC2_CBP6"/>
    <property type="match status" value="1"/>
</dbReference>
<dbReference type="GeneID" id="36571913"/>
<dbReference type="RefSeq" id="XP_024717385.1">
    <property type="nucleotide sequence ID" value="XM_024863832.1"/>
</dbReference>
<reference evidence="1 2" key="1">
    <citation type="journal article" date="2018" name="New Phytol.">
        <title>Comparative genomics and transcriptomics depict ericoid mycorrhizal fungi as versatile saprotrophs and plant mutualists.</title>
        <authorList>
            <person name="Martino E."/>
            <person name="Morin E."/>
            <person name="Grelet G.A."/>
            <person name="Kuo A."/>
            <person name="Kohler A."/>
            <person name="Daghino S."/>
            <person name="Barry K.W."/>
            <person name="Cichocki N."/>
            <person name="Clum A."/>
            <person name="Dockter R.B."/>
            <person name="Hainaut M."/>
            <person name="Kuo R.C."/>
            <person name="LaButti K."/>
            <person name="Lindahl B.D."/>
            <person name="Lindquist E.A."/>
            <person name="Lipzen A."/>
            <person name="Khouja H.R."/>
            <person name="Magnuson J."/>
            <person name="Murat C."/>
            <person name="Ohm R.A."/>
            <person name="Singer S.W."/>
            <person name="Spatafora J.W."/>
            <person name="Wang M."/>
            <person name="Veneault-Fourrey C."/>
            <person name="Henrissat B."/>
            <person name="Grigoriev I.V."/>
            <person name="Martin F.M."/>
            <person name="Perotto S."/>
        </authorList>
    </citation>
    <scope>NUCLEOTIDE SEQUENCE [LARGE SCALE GENOMIC DNA]</scope>
    <source>
        <strain evidence="1 2">ATCC 22711</strain>
    </source>
</reference>
<dbReference type="PANTHER" id="PTHR28250">
    <property type="entry name" value="CYTOCHROME B PRE-MRNA-PROCESSING PROTEIN 6"/>
    <property type="match status" value="1"/>
</dbReference>
<dbReference type="PANTHER" id="PTHR28250:SF1">
    <property type="entry name" value="CYTOCHROME B PRE-MRNA-PROCESSING PROTEIN 6"/>
    <property type="match status" value="1"/>
</dbReference>
<organism evidence="1 2">
    <name type="scientific">Amorphotheca resinae ATCC 22711</name>
    <dbReference type="NCBI Taxonomy" id="857342"/>
    <lineage>
        <taxon>Eukaryota</taxon>
        <taxon>Fungi</taxon>
        <taxon>Dikarya</taxon>
        <taxon>Ascomycota</taxon>
        <taxon>Pezizomycotina</taxon>
        <taxon>Leotiomycetes</taxon>
        <taxon>Helotiales</taxon>
        <taxon>Amorphothecaceae</taxon>
        <taxon>Amorphotheca</taxon>
    </lineage>
</organism>
<dbReference type="GO" id="GO:0061671">
    <property type="term" value="C:Cbp3p-Cbp6 complex"/>
    <property type="evidence" value="ECO:0007669"/>
    <property type="project" value="InterPro"/>
</dbReference>